<accession>A0ABW0Z7R9</accession>
<dbReference type="RefSeq" id="WP_390321459.1">
    <property type="nucleotide sequence ID" value="NZ_JBHSPB010000037.1"/>
</dbReference>
<feature type="region of interest" description="Disordered" evidence="1">
    <location>
        <begin position="1"/>
        <end position="36"/>
    </location>
</feature>
<dbReference type="Proteomes" id="UP001596083">
    <property type="component" value="Unassembled WGS sequence"/>
</dbReference>
<dbReference type="EMBL" id="JBHSPB010000037">
    <property type="protein sequence ID" value="MFC5724874.1"/>
    <property type="molecule type" value="Genomic_DNA"/>
</dbReference>
<keyword evidence="3" id="KW-1185">Reference proteome</keyword>
<feature type="compositionally biased region" description="Basic and acidic residues" evidence="1">
    <location>
        <begin position="170"/>
        <end position="181"/>
    </location>
</feature>
<comment type="caution">
    <text evidence="2">The sequence shown here is derived from an EMBL/GenBank/DDBJ whole genome shotgun (WGS) entry which is preliminary data.</text>
</comment>
<evidence type="ECO:0000313" key="2">
    <source>
        <dbReference type="EMBL" id="MFC5724874.1"/>
    </source>
</evidence>
<reference evidence="3" key="1">
    <citation type="journal article" date="2019" name="Int. J. Syst. Evol. Microbiol.">
        <title>The Global Catalogue of Microorganisms (GCM) 10K type strain sequencing project: providing services to taxonomists for standard genome sequencing and annotation.</title>
        <authorList>
            <consortium name="The Broad Institute Genomics Platform"/>
            <consortium name="The Broad Institute Genome Sequencing Center for Infectious Disease"/>
            <person name="Wu L."/>
            <person name="Ma J."/>
        </authorList>
    </citation>
    <scope>NUCLEOTIDE SEQUENCE [LARGE SCALE GENOMIC DNA]</scope>
    <source>
        <strain evidence="3">CGMCC 4.7304</strain>
    </source>
</reference>
<evidence type="ECO:0000256" key="1">
    <source>
        <dbReference type="SAM" id="MobiDB-lite"/>
    </source>
</evidence>
<feature type="compositionally biased region" description="Low complexity" evidence="1">
    <location>
        <begin position="1"/>
        <end position="16"/>
    </location>
</feature>
<feature type="region of interest" description="Disordered" evidence="1">
    <location>
        <begin position="155"/>
        <end position="181"/>
    </location>
</feature>
<evidence type="ECO:0000313" key="3">
    <source>
        <dbReference type="Proteomes" id="UP001596083"/>
    </source>
</evidence>
<name>A0ABW0Z7R9_9ACTN</name>
<evidence type="ECO:0008006" key="4">
    <source>
        <dbReference type="Google" id="ProtNLM"/>
    </source>
</evidence>
<sequence>MADTPFDPLDDPAALWPAPPAPGGKQGSKKKEAAEPQRWVWAAMTPPERRARLRELAVWTGWLRTTFELHNVIPRCWYMHPPVVEHLTALYAGWLRVYAGDEPAGLAEADWITTLHNLTPRLQLAACATGTHQPPPPPIPEPPSTAEDFELYLATSEPTTTPAHHPAQAELDRRLAADPPL</sequence>
<proteinExistence type="predicted"/>
<protein>
    <recommendedName>
        <fullName evidence="4">DUF4913 domain-containing protein</fullName>
    </recommendedName>
</protein>
<gene>
    <name evidence="2" type="ORF">ACFP1Z_32475</name>
</gene>
<organism evidence="2 3">
    <name type="scientific">Streptomyces gamaensis</name>
    <dbReference type="NCBI Taxonomy" id="1763542"/>
    <lineage>
        <taxon>Bacteria</taxon>
        <taxon>Bacillati</taxon>
        <taxon>Actinomycetota</taxon>
        <taxon>Actinomycetes</taxon>
        <taxon>Kitasatosporales</taxon>
        <taxon>Streptomycetaceae</taxon>
        <taxon>Streptomyces</taxon>
    </lineage>
</organism>